<evidence type="ECO:0000256" key="3">
    <source>
        <dbReference type="SAM" id="SignalP"/>
    </source>
</evidence>
<reference evidence="5" key="2">
    <citation type="submission" date="2019-02" db="EMBL/GenBank/DDBJ databases">
        <title>Opniocepnalus argus Var Kimnra genome.</title>
        <authorList>
            <person name="Zhou C."/>
            <person name="Xiao S."/>
        </authorList>
    </citation>
    <scope>NUCLEOTIDE SEQUENCE [LARGE SCALE GENOMIC DNA]</scope>
</reference>
<evidence type="ECO:0000256" key="1">
    <source>
        <dbReference type="SAM" id="Coils"/>
    </source>
</evidence>
<name>A0A6G1Q6S4_CHAAH</name>
<keyword evidence="2" id="KW-0812">Transmembrane</keyword>
<dbReference type="EMBL" id="CM015724">
    <property type="protein sequence ID" value="KAF3698129.1"/>
    <property type="molecule type" value="Genomic_DNA"/>
</dbReference>
<feature type="chain" id="PRO_5026050814" evidence="3">
    <location>
        <begin position="23"/>
        <end position="557"/>
    </location>
</feature>
<evidence type="ECO:0000313" key="5">
    <source>
        <dbReference type="Proteomes" id="UP000503349"/>
    </source>
</evidence>
<keyword evidence="5" id="KW-1185">Reference proteome</keyword>
<feature type="coiled-coil region" evidence="1">
    <location>
        <begin position="108"/>
        <end position="135"/>
    </location>
</feature>
<feature type="transmembrane region" description="Helical" evidence="2">
    <location>
        <begin position="38"/>
        <end position="58"/>
    </location>
</feature>
<proteinExistence type="predicted"/>
<keyword evidence="2" id="KW-0472">Membrane</keyword>
<protein>
    <submittedName>
        <fullName evidence="4">Uncharacterized protein</fullName>
    </submittedName>
</protein>
<keyword evidence="3" id="KW-0732">Signal</keyword>
<evidence type="ECO:0000256" key="2">
    <source>
        <dbReference type="SAM" id="Phobius"/>
    </source>
</evidence>
<organism evidence="4 5">
    <name type="scientific">Channa argus</name>
    <name type="common">Northern snakehead</name>
    <name type="synonym">Ophicephalus argus</name>
    <dbReference type="NCBI Taxonomy" id="215402"/>
    <lineage>
        <taxon>Eukaryota</taxon>
        <taxon>Metazoa</taxon>
        <taxon>Chordata</taxon>
        <taxon>Craniata</taxon>
        <taxon>Vertebrata</taxon>
        <taxon>Euteleostomi</taxon>
        <taxon>Actinopterygii</taxon>
        <taxon>Neopterygii</taxon>
        <taxon>Teleostei</taxon>
        <taxon>Neoteleostei</taxon>
        <taxon>Acanthomorphata</taxon>
        <taxon>Anabantaria</taxon>
        <taxon>Anabantiformes</taxon>
        <taxon>Channoidei</taxon>
        <taxon>Channidae</taxon>
        <taxon>Channa</taxon>
    </lineage>
</organism>
<dbReference type="AlphaFoldDB" id="A0A6G1Q6S4"/>
<gene>
    <name evidence="4" type="ORF">EXN66_Car013810</name>
</gene>
<evidence type="ECO:0000313" key="4">
    <source>
        <dbReference type="EMBL" id="KAF3698129.1"/>
    </source>
</evidence>
<accession>A0A6G1Q6S4</accession>
<feature type="signal peptide" evidence="3">
    <location>
        <begin position="1"/>
        <end position="22"/>
    </location>
</feature>
<feature type="coiled-coil region" evidence="1">
    <location>
        <begin position="423"/>
        <end position="534"/>
    </location>
</feature>
<feature type="coiled-coil region" evidence="1">
    <location>
        <begin position="284"/>
        <end position="336"/>
    </location>
</feature>
<sequence>MSVNPCIGLLLVVLHRTTVTTGCDDSDDFSEDSSYSALPFIFGCLGAFMTIPSVIFAMHKWKLNQTKGSNKTDPLLALNKEEMENKNKCILNQKAVNTNWSLAFAEDLQQTKNKLKKKNGENINLQKELHEYKRKTLGAKKEETVKHLTERRDKSQQQLHDSKLLFESLIEKNEEVEERLTELRDQHKNECLTFVPTHVVNKYMTFNMYVQEHSFMKRDVDAADSGGEVLGSTQSSIFSASCTSMGLICGFAGLTVGLLIAVAVFYKYRRNRNNGRNGNYGGIARNEENKNQELVKLLTDLKGKLEDERDQIKPQLITLEGQREENRQKLQSVEKEITAREMTFDKPEELLKQKEKLLNEQWVLDQRKKDLEKHLLDNERLVEPIEIWHTDLVATIATVCHSLCSVAGLIELTLSATLAVFAAYKWKRERARLLEKNAELQEESLQKEREQEDVVTTLMEVKAELQNQSGLLKVLLEEVERGREENKQTLQSVEKEIMEREIMFEKPEELLRRKEKLLNEQWRLDQRKKNHEKQLLDNERLLEPIEIQIPKLHRNRK</sequence>
<reference evidence="4 5" key="1">
    <citation type="submission" date="2019-02" db="EMBL/GenBank/DDBJ databases">
        <title>Opniocepnalus argus genome.</title>
        <authorList>
            <person name="Zhou C."/>
            <person name="Xiao S."/>
        </authorList>
    </citation>
    <scope>NUCLEOTIDE SEQUENCE [LARGE SCALE GENOMIC DNA]</scope>
    <source>
        <strain evidence="4">OARG1902GOOAL</strain>
        <tissue evidence="4">Muscle</tissue>
    </source>
</reference>
<keyword evidence="1" id="KW-0175">Coiled coil</keyword>
<feature type="coiled-coil region" evidence="1">
    <location>
        <begin position="159"/>
        <end position="193"/>
    </location>
</feature>
<feature type="transmembrane region" description="Helical" evidence="2">
    <location>
        <begin position="245"/>
        <end position="266"/>
    </location>
</feature>
<dbReference type="Proteomes" id="UP000503349">
    <property type="component" value="Chromosome 13"/>
</dbReference>
<keyword evidence="2" id="KW-1133">Transmembrane helix</keyword>